<dbReference type="RefSeq" id="WP_243992760.1">
    <property type="nucleotide sequence ID" value="NZ_JALHLE010000009.1"/>
</dbReference>
<evidence type="ECO:0000313" key="1">
    <source>
        <dbReference type="EMBL" id="MCJ2178593.1"/>
    </source>
</evidence>
<keyword evidence="2" id="KW-1185">Reference proteome</keyword>
<protein>
    <submittedName>
        <fullName evidence="1">Uncharacterized protein</fullName>
    </submittedName>
</protein>
<sequence>MLLIHTHEEMADASAVLEDSEVQVLLKAQVERLAAYTDFDLSELAMFAIIQPHDTLEAIEAVLNRPLLDEAGSFIQPVEIIARQGGWYEVTFILSDDGYGMVLYVPIDSATEPRLLTACERAFAAVAHDSET</sequence>
<dbReference type="EMBL" id="JALHLE010000009">
    <property type="protein sequence ID" value="MCJ2178593.1"/>
    <property type="molecule type" value="Genomic_DNA"/>
</dbReference>
<comment type="caution">
    <text evidence="1">The sequence shown here is derived from an EMBL/GenBank/DDBJ whole genome shotgun (WGS) entry which is preliminary data.</text>
</comment>
<evidence type="ECO:0000313" key="2">
    <source>
        <dbReference type="Proteomes" id="UP001162880"/>
    </source>
</evidence>
<proteinExistence type="predicted"/>
<gene>
    <name evidence="1" type="ORF">MTR64_08465</name>
</gene>
<organism evidence="1 2">
    <name type="scientific">Novosphingobium album</name>
    <name type="common">ex Hu et al. 2023</name>
    <dbReference type="NCBI Taxonomy" id="2930093"/>
    <lineage>
        <taxon>Bacteria</taxon>
        <taxon>Pseudomonadati</taxon>
        <taxon>Pseudomonadota</taxon>
        <taxon>Alphaproteobacteria</taxon>
        <taxon>Sphingomonadales</taxon>
        <taxon>Sphingomonadaceae</taxon>
        <taxon>Novosphingobium</taxon>
    </lineage>
</organism>
<dbReference type="Proteomes" id="UP001162880">
    <property type="component" value="Unassembled WGS sequence"/>
</dbReference>
<reference evidence="1" key="1">
    <citation type="submission" date="2022-03" db="EMBL/GenBank/DDBJ databases">
        <title>Identification of a novel bacterium isolated from mangrove sediments.</title>
        <authorList>
            <person name="Pan X."/>
        </authorList>
    </citation>
    <scope>NUCLEOTIDE SEQUENCE</scope>
    <source>
        <strain evidence="1">B2580</strain>
    </source>
</reference>
<accession>A0ABT0B136</accession>
<name>A0ABT0B136_9SPHN</name>